<sequence>MHKRSPLKHRPLLQPCQCQQRWRGVHHLQRAIAEQTLPSEPSPSLRRSPSLHTDDAQREYWGDSQCIPESQPRNDPSFSSNSPLGNRPVVYPQPHSMYNIETLAKA</sequence>
<dbReference type="AlphaFoldDB" id="A0A8T0HR74"/>
<feature type="region of interest" description="Disordered" evidence="1">
    <location>
        <begin position="34"/>
        <end position="106"/>
    </location>
</feature>
<name>A0A8T0HR74_CERPU</name>
<feature type="compositionally biased region" description="Polar residues" evidence="1">
    <location>
        <begin position="67"/>
        <end position="84"/>
    </location>
</feature>
<reference evidence="2" key="1">
    <citation type="submission" date="2020-06" db="EMBL/GenBank/DDBJ databases">
        <title>WGS assembly of Ceratodon purpureus strain R40.</title>
        <authorList>
            <person name="Carey S.B."/>
            <person name="Jenkins J."/>
            <person name="Shu S."/>
            <person name="Lovell J.T."/>
            <person name="Sreedasyam A."/>
            <person name="Maumus F."/>
            <person name="Tiley G.P."/>
            <person name="Fernandez-Pozo N."/>
            <person name="Barry K."/>
            <person name="Chen C."/>
            <person name="Wang M."/>
            <person name="Lipzen A."/>
            <person name="Daum C."/>
            <person name="Saski C.A."/>
            <person name="Payton A.C."/>
            <person name="Mcbreen J.C."/>
            <person name="Conrad R.E."/>
            <person name="Kollar L.M."/>
            <person name="Olsson S."/>
            <person name="Huttunen S."/>
            <person name="Landis J.B."/>
            <person name="Wickett N.J."/>
            <person name="Johnson M.G."/>
            <person name="Rensing S.A."/>
            <person name="Grimwood J."/>
            <person name="Schmutz J."/>
            <person name="Mcdaniel S.F."/>
        </authorList>
    </citation>
    <scope>NUCLEOTIDE SEQUENCE</scope>
    <source>
        <strain evidence="2">R40</strain>
    </source>
</reference>
<gene>
    <name evidence="2" type="ORF">KC19_VG164500</name>
</gene>
<organism evidence="2 3">
    <name type="scientific">Ceratodon purpureus</name>
    <name type="common">Fire moss</name>
    <name type="synonym">Dicranum purpureum</name>
    <dbReference type="NCBI Taxonomy" id="3225"/>
    <lineage>
        <taxon>Eukaryota</taxon>
        <taxon>Viridiplantae</taxon>
        <taxon>Streptophyta</taxon>
        <taxon>Embryophyta</taxon>
        <taxon>Bryophyta</taxon>
        <taxon>Bryophytina</taxon>
        <taxon>Bryopsida</taxon>
        <taxon>Dicranidae</taxon>
        <taxon>Pseudoditrichales</taxon>
        <taxon>Ditrichaceae</taxon>
        <taxon>Ceratodon</taxon>
    </lineage>
</organism>
<evidence type="ECO:0000256" key="1">
    <source>
        <dbReference type="SAM" id="MobiDB-lite"/>
    </source>
</evidence>
<feature type="compositionally biased region" description="Basic and acidic residues" evidence="1">
    <location>
        <begin position="52"/>
        <end position="61"/>
    </location>
</feature>
<feature type="compositionally biased region" description="Low complexity" evidence="1">
    <location>
        <begin position="37"/>
        <end position="51"/>
    </location>
</feature>
<evidence type="ECO:0000313" key="3">
    <source>
        <dbReference type="Proteomes" id="UP000822688"/>
    </source>
</evidence>
<comment type="caution">
    <text evidence="2">The sequence shown here is derived from an EMBL/GenBank/DDBJ whole genome shotgun (WGS) entry which is preliminary data.</text>
</comment>
<keyword evidence="3" id="KW-1185">Reference proteome</keyword>
<dbReference type="EMBL" id="CM026426">
    <property type="protein sequence ID" value="KAG0573279.1"/>
    <property type="molecule type" value="Genomic_DNA"/>
</dbReference>
<accession>A0A8T0HR74</accession>
<evidence type="ECO:0000313" key="2">
    <source>
        <dbReference type="EMBL" id="KAG0573279.1"/>
    </source>
</evidence>
<protein>
    <submittedName>
        <fullName evidence="2">Uncharacterized protein</fullName>
    </submittedName>
</protein>
<dbReference type="Proteomes" id="UP000822688">
    <property type="component" value="Chromosome V"/>
</dbReference>
<proteinExistence type="predicted"/>